<gene>
    <name evidence="3" type="ORF">GCM10009654_42760</name>
</gene>
<dbReference type="InterPro" id="IPR052158">
    <property type="entry name" value="INH-QAR"/>
</dbReference>
<reference evidence="3 4" key="1">
    <citation type="journal article" date="2019" name="Int. J. Syst. Evol. Microbiol.">
        <title>The Global Catalogue of Microorganisms (GCM) 10K type strain sequencing project: providing services to taxonomists for standard genome sequencing and annotation.</title>
        <authorList>
            <consortium name="The Broad Institute Genomics Platform"/>
            <consortium name="The Broad Institute Genome Sequencing Center for Infectious Disease"/>
            <person name="Wu L."/>
            <person name="Ma J."/>
        </authorList>
    </citation>
    <scope>NUCLEOTIDE SEQUENCE [LARGE SCALE GENOMIC DNA]</scope>
    <source>
        <strain evidence="3 4">JCM 12696</strain>
    </source>
</reference>
<dbReference type="SUPFAM" id="SSF52317">
    <property type="entry name" value="Class I glutamine amidotransferase-like"/>
    <property type="match status" value="1"/>
</dbReference>
<organism evidence="3 4">
    <name type="scientific">Streptomyces hebeiensis</name>
    <dbReference type="NCBI Taxonomy" id="229486"/>
    <lineage>
        <taxon>Bacteria</taxon>
        <taxon>Bacillati</taxon>
        <taxon>Actinomycetota</taxon>
        <taxon>Actinomycetes</taxon>
        <taxon>Kitasatosporales</taxon>
        <taxon>Streptomycetaceae</taxon>
        <taxon>Streptomyces</taxon>
    </lineage>
</organism>
<feature type="domain" description="DJ-1/PfpI" evidence="2">
    <location>
        <begin position="34"/>
        <end position="193"/>
    </location>
</feature>
<comment type="caution">
    <text evidence="3">The sequence shown here is derived from an EMBL/GenBank/DDBJ whole genome shotgun (WGS) entry which is preliminary data.</text>
</comment>
<sequence>MRPLTVRLPMPMLTPKPKPMPKPCPEPPKELFMQVAIVLYPGFTALDVIGPYEVLGRLPDTEVVFVAETPGLVRNDMRSLSIDVVARLDDVPEPDVVIVGGGPGQLDQMSDGSLHAWLRRVNRPSTWMTSVCTGSLILAAAGILTGRRATSHWGALEQLAEFGVTPVNERVVIDGRYATGAGVSAGIDMALTLAGLIAGDDVAQAVQLLIEYAPRPPYDSGTRDDASPEIVEKLFTLFSHS</sequence>
<evidence type="ECO:0000256" key="1">
    <source>
        <dbReference type="SAM" id="MobiDB-lite"/>
    </source>
</evidence>
<dbReference type="EMBL" id="BAAAKV010000039">
    <property type="protein sequence ID" value="GAA1181000.1"/>
    <property type="molecule type" value="Genomic_DNA"/>
</dbReference>
<protein>
    <submittedName>
        <fullName evidence="3">DJ-1/PfpI family protein</fullName>
    </submittedName>
</protein>
<dbReference type="CDD" id="cd03139">
    <property type="entry name" value="GATase1_PfpI_2"/>
    <property type="match status" value="1"/>
</dbReference>
<dbReference type="InterPro" id="IPR002818">
    <property type="entry name" value="DJ-1/PfpI"/>
</dbReference>
<feature type="compositionally biased region" description="Pro residues" evidence="1">
    <location>
        <begin position="12"/>
        <end position="22"/>
    </location>
</feature>
<evidence type="ECO:0000259" key="2">
    <source>
        <dbReference type="Pfam" id="PF01965"/>
    </source>
</evidence>
<dbReference type="PANTHER" id="PTHR43130">
    <property type="entry name" value="ARAC-FAMILY TRANSCRIPTIONAL REGULATOR"/>
    <property type="match status" value="1"/>
</dbReference>
<dbReference type="Pfam" id="PF01965">
    <property type="entry name" value="DJ-1_PfpI"/>
    <property type="match status" value="1"/>
</dbReference>
<dbReference type="Gene3D" id="3.40.50.880">
    <property type="match status" value="1"/>
</dbReference>
<dbReference type="Proteomes" id="UP001501371">
    <property type="component" value="Unassembled WGS sequence"/>
</dbReference>
<evidence type="ECO:0000313" key="4">
    <source>
        <dbReference type="Proteomes" id="UP001501371"/>
    </source>
</evidence>
<name>A0ABN1V0D8_9ACTN</name>
<feature type="region of interest" description="Disordered" evidence="1">
    <location>
        <begin position="1"/>
        <end position="22"/>
    </location>
</feature>
<evidence type="ECO:0000313" key="3">
    <source>
        <dbReference type="EMBL" id="GAA1181000.1"/>
    </source>
</evidence>
<accession>A0ABN1V0D8</accession>
<proteinExistence type="predicted"/>
<dbReference type="PANTHER" id="PTHR43130:SF2">
    <property type="entry name" value="DJ-1_PFPI DOMAIN-CONTAINING PROTEIN"/>
    <property type="match status" value="1"/>
</dbReference>
<dbReference type="InterPro" id="IPR029062">
    <property type="entry name" value="Class_I_gatase-like"/>
</dbReference>
<keyword evidence="4" id="KW-1185">Reference proteome</keyword>